<dbReference type="GO" id="GO:0005975">
    <property type="term" value="P:carbohydrate metabolic process"/>
    <property type="evidence" value="ECO:0007669"/>
    <property type="project" value="InterPro"/>
</dbReference>
<dbReference type="GO" id="GO:0006046">
    <property type="term" value="P:N-acetylglucosamine catabolic process"/>
    <property type="evidence" value="ECO:0007669"/>
    <property type="project" value="TreeGrafter"/>
</dbReference>
<evidence type="ECO:0000313" key="3">
    <source>
        <dbReference type="Proteomes" id="UP000598820"/>
    </source>
</evidence>
<gene>
    <name evidence="2" type="ORF">IC229_25885</name>
</gene>
<dbReference type="EMBL" id="JACWZY010000028">
    <property type="protein sequence ID" value="MBD2704103.1"/>
    <property type="molecule type" value="Genomic_DNA"/>
</dbReference>
<comment type="caution">
    <text evidence="2">The sequence shown here is derived from an EMBL/GenBank/DDBJ whole genome shotgun (WGS) entry which is preliminary data.</text>
</comment>
<dbReference type="InterPro" id="IPR037171">
    <property type="entry name" value="NagB/RpiA_transferase-like"/>
</dbReference>
<accession>A0A926Y440</accession>
<dbReference type="PANTHER" id="PTHR11280:SF6">
    <property type="entry name" value="GLUCOSAMINE-6-PHOSPHATE ISOMERASE NAGB"/>
    <property type="match status" value="1"/>
</dbReference>
<dbReference type="Proteomes" id="UP000598820">
    <property type="component" value="Unassembled WGS sequence"/>
</dbReference>
<protein>
    <submittedName>
        <fullName evidence="2">Glucosamine-6-phosphate deaminase</fullName>
    </submittedName>
</protein>
<proteinExistence type="predicted"/>
<dbReference type="CDD" id="cd01399">
    <property type="entry name" value="GlcN6P_deaminase"/>
    <property type="match status" value="1"/>
</dbReference>
<sequence length="263" mass="29752">MTSITPFSQTFAIDKLRVNLYKNRQDLGKAAAQAVASQIRALQQQQEFVNMIFASAPSQNEFLNGLVLEAGIDWERVRAFHMDEYLGLSDDAPQRFGKFLKHKLFDNVPIQEVFYINANAADSEEECARYATLLEQYPTDIVCMGIGENCHIAFNDPHVADFNDPVLVRPVQLDLTSRQQQVHDKCFETLEQVPEYALTLTIPALIRAKHAFCMVPASHKAEAIYHTLLDTISEKYPSTILRSHPDATLFIDQDSAAEYLNRA</sequence>
<name>A0A926Y440_9BACT</name>
<reference evidence="2" key="1">
    <citation type="submission" date="2020-09" db="EMBL/GenBank/DDBJ databases">
        <authorList>
            <person name="Kim M.K."/>
        </authorList>
    </citation>
    <scope>NUCLEOTIDE SEQUENCE</scope>
    <source>
        <strain evidence="2">BT702</strain>
    </source>
</reference>
<dbReference type="InterPro" id="IPR004547">
    <property type="entry name" value="Glucosamine6P_isomerase"/>
</dbReference>
<dbReference type="RefSeq" id="WP_190890400.1">
    <property type="nucleotide sequence ID" value="NZ_JACWZY010000028.1"/>
</dbReference>
<dbReference type="GO" id="GO:0004342">
    <property type="term" value="F:glucosamine-6-phosphate deaminase activity"/>
    <property type="evidence" value="ECO:0007669"/>
    <property type="project" value="InterPro"/>
</dbReference>
<dbReference type="GO" id="GO:0019262">
    <property type="term" value="P:N-acetylneuraminate catabolic process"/>
    <property type="evidence" value="ECO:0007669"/>
    <property type="project" value="TreeGrafter"/>
</dbReference>
<dbReference type="Pfam" id="PF01182">
    <property type="entry name" value="Glucosamine_iso"/>
    <property type="match status" value="1"/>
</dbReference>
<dbReference type="SUPFAM" id="SSF100950">
    <property type="entry name" value="NagB/RpiA/CoA transferase-like"/>
    <property type="match status" value="1"/>
</dbReference>
<dbReference type="InterPro" id="IPR006148">
    <property type="entry name" value="Glc/Gal-6P_isomerase"/>
</dbReference>
<dbReference type="AlphaFoldDB" id="A0A926Y440"/>
<dbReference type="GO" id="GO:0005737">
    <property type="term" value="C:cytoplasm"/>
    <property type="evidence" value="ECO:0007669"/>
    <property type="project" value="TreeGrafter"/>
</dbReference>
<dbReference type="GO" id="GO:0042802">
    <property type="term" value="F:identical protein binding"/>
    <property type="evidence" value="ECO:0007669"/>
    <property type="project" value="TreeGrafter"/>
</dbReference>
<dbReference type="PANTHER" id="PTHR11280">
    <property type="entry name" value="GLUCOSAMINE-6-PHOSPHATE ISOMERASE"/>
    <property type="match status" value="1"/>
</dbReference>
<feature type="domain" description="Glucosamine/galactosamine-6-phosphate isomerase" evidence="1">
    <location>
        <begin position="23"/>
        <end position="243"/>
    </location>
</feature>
<dbReference type="GO" id="GO:0006043">
    <property type="term" value="P:glucosamine catabolic process"/>
    <property type="evidence" value="ECO:0007669"/>
    <property type="project" value="TreeGrafter"/>
</dbReference>
<evidence type="ECO:0000313" key="2">
    <source>
        <dbReference type="EMBL" id="MBD2704103.1"/>
    </source>
</evidence>
<keyword evidence="3" id="KW-1185">Reference proteome</keyword>
<organism evidence="2 3">
    <name type="scientific">Spirosoma profusum</name>
    <dbReference type="NCBI Taxonomy" id="2771354"/>
    <lineage>
        <taxon>Bacteria</taxon>
        <taxon>Pseudomonadati</taxon>
        <taxon>Bacteroidota</taxon>
        <taxon>Cytophagia</taxon>
        <taxon>Cytophagales</taxon>
        <taxon>Cytophagaceae</taxon>
        <taxon>Spirosoma</taxon>
    </lineage>
</organism>
<evidence type="ECO:0000259" key="1">
    <source>
        <dbReference type="Pfam" id="PF01182"/>
    </source>
</evidence>
<dbReference type="Gene3D" id="3.40.50.1360">
    <property type="match status" value="1"/>
</dbReference>